<dbReference type="Proteomes" id="UP000502823">
    <property type="component" value="Unassembled WGS sequence"/>
</dbReference>
<proteinExistence type="predicted"/>
<feature type="region of interest" description="Disordered" evidence="2">
    <location>
        <begin position="331"/>
        <end position="394"/>
    </location>
</feature>
<dbReference type="EMBL" id="BLKM01000205">
    <property type="protein sequence ID" value="GFG30251.1"/>
    <property type="molecule type" value="Genomic_DNA"/>
</dbReference>
<dbReference type="AlphaFoldDB" id="A0A6L2PCM7"/>
<evidence type="ECO:0000256" key="1">
    <source>
        <dbReference type="SAM" id="Coils"/>
    </source>
</evidence>
<keyword evidence="1" id="KW-0175">Coiled coil</keyword>
<reference evidence="4" key="1">
    <citation type="submission" date="2020-01" db="EMBL/GenBank/DDBJ databases">
        <title>Draft genome sequence of the Termite Coptotermes fromosanus.</title>
        <authorList>
            <person name="Itakura S."/>
            <person name="Yosikawa Y."/>
            <person name="Umezawa K."/>
        </authorList>
    </citation>
    <scope>NUCLEOTIDE SEQUENCE [LARGE SCALE GENOMIC DNA]</scope>
</reference>
<accession>A0A6L2PCM7</accession>
<evidence type="ECO:0000313" key="3">
    <source>
        <dbReference type="EMBL" id="GFG30251.1"/>
    </source>
</evidence>
<feature type="coiled-coil region" evidence="1">
    <location>
        <begin position="213"/>
        <end position="300"/>
    </location>
</feature>
<feature type="compositionally biased region" description="Polar residues" evidence="2">
    <location>
        <begin position="383"/>
        <end position="394"/>
    </location>
</feature>
<feature type="compositionally biased region" description="Polar residues" evidence="2">
    <location>
        <begin position="352"/>
        <end position="362"/>
    </location>
</feature>
<dbReference type="InParanoid" id="A0A6L2PCM7"/>
<feature type="region of interest" description="Disordered" evidence="2">
    <location>
        <begin position="488"/>
        <end position="530"/>
    </location>
</feature>
<evidence type="ECO:0000313" key="4">
    <source>
        <dbReference type="Proteomes" id="UP000502823"/>
    </source>
</evidence>
<organism evidence="3 4">
    <name type="scientific">Coptotermes formosanus</name>
    <name type="common">Formosan subterranean termite</name>
    <dbReference type="NCBI Taxonomy" id="36987"/>
    <lineage>
        <taxon>Eukaryota</taxon>
        <taxon>Metazoa</taxon>
        <taxon>Ecdysozoa</taxon>
        <taxon>Arthropoda</taxon>
        <taxon>Hexapoda</taxon>
        <taxon>Insecta</taxon>
        <taxon>Pterygota</taxon>
        <taxon>Neoptera</taxon>
        <taxon>Polyneoptera</taxon>
        <taxon>Dictyoptera</taxon>
        <taxon>Blattodea</taxon>
        <taxon>Blattoidea</taxon>
        <taxon>Termitoidae</taxon>
        <taxon>Rhinotermitidae</taxon>
        <taxon>Coptotermes</taxon>
    </lineage>
</organism>
<dbReference type="OrthoDB" id="6350415at2759"/>
<protein>
    <submittedName>
        <fullName evidence="3">Uncharacterized protein</fullName>
    </submittedName>
</protein>
<comment type="caution">
    <text evidence="3">The sequence shown here is derived from an EMBL/GenBank/DDBJ whole genome shotgun (WGS) entry which is preliminary data.</text>
</comment>
<keyword evidence="4" id="KW-1185">Reference proteome</keyword>
<name>A0A6L2PCM7_COPFO</name>
<evidence type="ECO:0000256" key="2">
    <source>
        <dbReference type="SAM" id="MobiDB-lite"/>
    </source>
</evidence>
<gene>
    <name evidence="3" type="ORF">Cfor_11795</name>
</gene>
<feature type="compositionally biased region" description="Polar residues" evidence="2">
    <location>
        <begin position="332"/>
        <end position="345"/>
    </location>
</feature>
<sequence length="530" mass="60997">MGFMEVKGQEGWSDNGGDVDRCWVRLLCSGWDGFYRQTTSNLTAKNAIIKLKAMQSWIFDLEEQHAVFLQTMVQLEQEAVDRVSLLQEGLHRSSQAALAYRTKLDDYDKDDFVERGKDAVITDLNDESLRLYLDLDKCKDDKGREVSKMKEEILTLKFDIKQKDEQIQRFERSIEAFHNNIHNKLNEVSIERQSQCGSAVNEQNCDELLRCSLQGLDELFQRAQEEKEEFTAEVTQVKTELKESKAKIEQLAKTVNDMNQSNKDIRESLTAEVAAKHDEIVDLRRMNRSLEERCRETEMMVLLKDDIIKELRKDLKASGFKHVSCSADRKNVVNNSQQEEQSLRNVSRHADNNPNDNQQVQAPDNKPDYQLKQVPASPDEPQHSFSCQYHSTPKKSSMFCSRKKVYDVGNTDETKHQSACDRSLSLEHSNWSYILNATDEWSADGSYHKVCQCSSLSARHQQLSADGKVMSGPKRGTVHLKNFALQVQPRQNHDDSRRARTKKHDHTSYHTCGYPSNLHRRHSSANSLLH</sequence>